<sequence length="512" mass="54559">MVADPPAAPPPAPPSALPAHGAQKDEPRPPSKRRNASEPKQRPPPPTSLPNNVIATLSSSLSSQQLTGGSLGSSGAGSGNTVRPAAFIRQGQGHHPHLNPSHVPTPISQSLRTHDATTPYTSTIHPRPPPPPSVPSSYNTAPGPSTQFRFYLPPSDEPGIGDPTGCVSLSSHRPSARVAGQRNAPMAVFADTKSPKRAAKGKRPRSGAGQQDAGTYLPQPPSSDIQRGSMAGYRGGHPLRERNEALAVLPVQPSTVNTSIYPLRGFCDGMLRLRAENRFDLKKAIDFSARVEVLSYPYGIDAAYGINQALRSILVSNPDMSSLSPSLVSSIKASVTAASSSSLLSAVHVRVPHGPPTAQALMSTQSDTACLPLFLRLARDTTACLMVFRGNDHVSDVTCNARMSSLFMSTEEIRGLIGQTGFACCAFWSHFLDPVDVEALLAGSADLVLDKFNQGRSSFDRIVGVTTRDGRKGRAMATLGWHSSEDVVQTLILRLIPLGFHDLPGSRRRWRT</sequence>
<feature type="compositionally biased region" description="Gly residues" evidence="1">
    <location>
        <begin position="69"/>
        <end position="78"/>
    </location>
</feature>
<accession>W7T765</accession>
<feature type="compositionally biased region" description="Basic and acidic residues" evidence="1">
    <location>
        <begin position="22"/>
        <end position="41"/>
    </location>
</feature>
<organism evidence="2 3">
    <name type="scientific">Nannochloropsis gaditana</name>
    <dbReference type="NCBI Taxonomy" id="72520"/>
    <lineage>
        <taxon>Eukaryota</taxon>
        <taxon>Sar</taxon>
        <taxon>Stramenopiles</taxon>
        <taxon>Ochrophyta</taxon>
        <taxon>Eustigmatophyceae</taxon>
        <taxon>Eustigmatales</taxon>
        <taxon>Monodopsidaceae</taxon>
        <taxon>Nannochloropsis</taxon>
    </lineage>
</organism>
<name>W7T765_9STRA</name>
<evidence type="ECO:0000313" key="3">
    <source>
        <dbReference type="Proteomes" id="UP000019335"/>
    </source>
</evidence>
<keyword evidence="3" id="KW-1185">Reference proteome</keyword>
<evidence type="ECO:0000256" key="1">
    <source>
        <dbReference type="SAM" id="MobiDB-lite"/>
    </source>
</evidence>
<evidence type="ECO:0000313" key="2">
    <source>
        <dbReference type="EMBL" id="EWM22860.1"/>
    </source>
</evidence>
<reference evidence="2 3" key="1">
    <citation type="journal article" date="2014" name="Mol. Plant">
        <title>Chromosome Scale Genome Assembly and Transcriptome Profiling of Nannochloropsis gaditana in Nitrogen Depletion.</title>
        <authorList>
            <person name="Corteggiani Carpinelli E."/>
            <person name="Telatin A."/>
            <person name="Vitulo N."/>
            <person name="Forcato C."/>
            <person name="D'Angelo M."/>
            <person name="Schiavon R."/>
            <person name="Vezzi A."/>
            <person name="Giacometti G.M."/>
            <person name="Morosinotto T."/>
            <person name="Valle G."/>
        </authorList>
    </citation>
    <scope>NUCLEOTIDE SEQUENCE [LARGE SCALE GENOMIC DNA]</scope>
    <source>
        <strain evidence="2 3">B-31</strain>
    </source>
</reference>
<comment type="caution">
    <text evidence="2">The sequence shown here is derived from an EMBL/GenBank/DDBJ whole genome shotgun (WGS) entry which is preliminary data.</text>
</comment>
<feature type="compositionally biased region" description="Pro residues" evidence="1">
    <location>
        <begin position="1"/>
        <end position="16"/>
    </location>
</feature>
<feature type="compositionally biased region" description="Basic residues" evidence="1">
    <location>
        <begin position="195"/>
        <end position="205"/>
    </location>
</feature>
<feature type="compositionally biased region" description="Polar residues" evidence="1">
    <location>
        <begin position="138"/>
        <end position="148"/>
    </location>
</feature>
<dbReference type="Proteomes" id="UP000019335">
    <property type="component" value="Chromosome 20"/>
</dbReference>
<feature type="compositionally biased region" description="Polar residues" evidence="1">
    <location>
        <begin position="106"/>
        <end position="124"/>
    </location>
</feature>
<feature type="compositionally biased region" description="Low complexity" evidence="1">
    <location>
        <begin position="55"/>
        <end position="68"/>
    </location>
</feature>
<dbReference type="EMBL" id="AZIL01002052">
    <property type="protein sequence ID" value="EWM22860.1"/>
    <property type="molecule type" value="Genomic_DNA"/>
</dbReference>
<protein>
    <submittedName>
        <fullName evidence="2">Uncharacterized protein</fullName>
    </submittedName>
</protein>
<dbReference type="AlphaFoldDB" id="W7T765"/>
<dbReference type="OrthoDB" id="10383248at2759"/>
<proteinExistence type="predicted"/>
<feature type="region of interest" description="Disordered" evidence="1">
    <location>
        <begin position="1"/>
        <end position="164"/>
    </location>
</feature>
<feature type="region of interest" description="Disordered" evidence="1">
    <location>
        <begin position="189"/>
        <end position="237"/>
    </location>
</feature>
<gene>
    <name evidence="2" type="ORF">Naga_100988g2</name>
</gene>